<dbReference type="PROSITE" id="PS50943">
    <property type="entry name" value="HTH_CROC1"/>
    <property type="match status" value="1"/>
</dbReference>
<reference evidence="3 4" key="1">
    <citation type="journal article" date="2020" name="Microorganisms">
        <title>Osmotic Adaptation and Compatible Solute Biosynthesis of Phototrophic Bacteria as Revealed from Genome Analyses.</title>
        <authorList>
            <person name="Imhoff J.F."/>
            <person name="Rahn T."/>
            <person name="Kunzel S."/>
            <person name="Keller A."/>
            <person name="Neulinger S.C."/>
        </authorList>
    </citation>
    <scope>NUCLEOTIDE SEQUENCE [LARGE SCALE GENOMIC DNA]</scope>
    <source>
        <strain evidence="3 4">DSM 6210</strain>
    </source>
</reference>
<comment type="caution">
    <text evidence="3">The sequence shown here is derived from an EMBL/GenBank/DDBJ whole genome shotgun (WGS) entry which is preliminary data.</text>
</comment>
<evidence type="ECO:0000256" key="1">
    <source>
        <dbReference type="SAM" id="MobiDB-lite"/>
    </source>
</evidence>
<dbReference type="SUPFAM" id="SSF47413">
    <property type="entry name" value="lambda repressor-like DNA-binding domains"/>
    <property type="match status" value="1"/>
</dbReference>
<evidence type="ECO:0000259" key="2">
    <source>
        <dbReference type="PROSITE" id="PS50943"/>
    </source>
</evidence>
<evidence type="ECO:0000313" key="4">
    <source>
        <dbReference type="Proteomes" id="UP000748752"/>
    </source>
</evidence>
<dbReference type="Pfam" id="PF01381">
    <property type="entry name" value="HTH_3"/>
    <property type="match status" value="1"/>
</dbReference>
<proteinExistence type="predicted"/>
<accession>A0ABS1CLR5</accession>
<name>A0ABS1CLR5_9GAMM</name>
<dbReference type="InterPro" id="IPR010982">
    <property type="entry name" value="Lambda_DNA-bd_dom_sf"/>
</dbReference>
<dbReference type="CDD" id="cd00093">
    <property type="entry name" value="HTH_XRE"/>
    <property type="match status" value="1"/>
</dbReference>
<keyword evidence="4" id="KW-1185">Reference proteome</keyword>
<gene>
    <name evidence="3" type="ORF">CKO31_18200</name>
</gene>
<dbReference type="SMART" id="SM00530">
    <property type="entry name" value="HTH_XRE"/>
    <property type="match status" value="1"/>
</dbReference>
<dbReference type="InterPro" id="IPR001387">
    <property type="entry name" value="Cro/C1-type_HTH"/>
</dbReference>
<dbReference type="Proteomes" id="UP000748752">
    <property type="component" value="Unassembled WGS sequence"/>
</dbReference>
<dbReference type="Gene3D" id="1.10.260.40">
    <property type="entry name" value="lambda repressor-like DNA-binding domains"/>
    <property type="match status" value="1"/>
</dbReference>
<dbReference type="EMBL" id="NRRV01000053">
    <property type="protein sequence ID" value="MBK1632638.1"/>
    <property type="molecule type" value="Genomic_DNA"/>
</dbReference>
<feature type="region of interest" description="Disordered" evidence="1">
    <location>
        <begin position="159"/>
        <end position="182"/>
    </location>
</feature>
<protein>
    <recommendedName>
        <fullName evidence="2">HTH cro/C1-type domain-containing protein</fullName>
    </recommendedName>
</protein>
<organism evidence="3 4">
    <name type="scientific">Thiohalocapsa halophila</name>
    <dbReference type="NCBI Taxonomy" id="69359"/>
    <lineage>
        <taxon>Bacteria</taxon>
        <taxon>Pseudomonadati</taxon>
        <taxon>Pseudomonadota</taxon>
        <taxon>Gammaproteobacteria</taxon>
        <taxon>Chromatiales</taxon>
        <taxon>Chromatiaceae</taxon>
        <taxon>Thiohalocapsa</taxon>
    </lineage>
</organism>
<evidence type="ECO:0000313" key="3">
    <source>
        <dbReference type="EMBL" id="MBK1632638.1"/>
    </source>
</evidence>
<feature type="domain" description="HTH cro/C1-type" evidence="2">
    <location>
        <begin position="10"/>
        <end position="64"/>
    </location>
</feature>
<sequence length="182" mass="19689">MMSGLNLQRMRLARERTGLTQSQVSKQLKVSASLSGQWERGDKEPGLAKLKELAKLYGVTVSYLLGLDEDRHGASQADGGDRLPASRADVRDAPASGLGLRALAEDADLVAALRIEPTEWAALSSLETQSGLSKLGYVSLLALLRECTIEHRRDLQRLRGRRPRGAGTDEVHEDTAAGDSDV</sequence>
<dbReference type="RefSeq" id="WP_200240377.1">
    <property type="nucleotide sequence ID" value="NZ_NRRV01000053.1"/>
</dbReference>